<reference evidence="2 3" key="1">
    <citation type="journal article" date="2020" name="Cell">
        <title>Large-Scale Comparative Analyses of Tick Genomes Elucidate Their Genetic Diversity and Vector Capacities.</title>
        <authorList>
            <consortium name="Tick Genome and Microbiome Consortium (TIGMIC)"/>
            <person name="Jia N."/>
            <person name="Wang J."/>
            <person name="Shi W."/>
            <person name="Du L."/>
            <person name="Sun Y."/>
            <person name="Zhan W."/>
            <person name="Jiang J.F."/>
            <person name="Wang Q."/>
            <person name="Zhang B."/>
            <person name="Ji P."/>
            <person name="Bell-Sakyi L."/>
            <person name="Cui X.M."/>
            <person name="Yuan T.T."/>
            <person name="Jiang B.G."/>
            <person name="Yang W.F."/>
            <person name="Lam T.T."/>
            <person name="Chang Q.C."/>
            <person name="Ding S.J."/>
            <person name="Wang X.J."/>
            <person name="Zhu J.G."/>
            <person name="Ruan X.D."/>
            <person name="Zhao L."/>
            <person name="Wei J.T."/>
            <person name="Ye R.Z."/>
            <person name="Que T.C."/>
            <person name="Du C.H."/>
            <person name="Zhou Y.H."/>
            <person name="Cheng J.X."/>
            <person name="Dai P.F."/>
            <person name="Guo W.B."/>
            <person name="Han X.H."/>
            <person name="Huang E.J."/>
            <person name="Li L.F."/>
            <person name="Wei W."/>
            <person name="Gao Y.C."/>
            <person name="Liu J.Z."/>
            <person name="Shao H.Z."/>
            <person name="Wang X."/>
            <person name="Wang C.C."/>
            <person name="Yang T.C."/>
            <person name="Huo Q.B."/>
            <person name="Li W."/>
            <person name="Chen H.Y."/>
            <person name="Chen S.E."/>
            <person name="Zhou L.G."/>
            <person name="Ni X.B."/>
            <person name="Tian J.H."/>
            <person name="Sheng Y."/>
            <person name="Liu T."/>
            <person name="Pan Y.S."/>
            <person name="Xia L.Y."/>
            <person name="Li J."/>
            <person name="Zhao F."/>
            <person name="Cao W.C."/>
        </authorList>
    </citation>
    <scope>NUCLEOTIDE SEQUENCE [LARGE SCALE GENOMIC DNA]</scope>
    <source>
        <strain evidence="2">HaeL-2018</strain>
    </source>
</reference>
<feature type="compositionally biased region" description="Basic residues" evidence="1">
    <location>
        <begin position="58"/>
        <end position="68"/>
    </location>
</feature>
<proteinExistence type="predicted"/>
<feature type="region of interest" description="Disordered" evidence="1">
    <location>
        <begin position="80"/>
        <end position="100"/>
    </location>
</feature>
<accession>A0A9J6GAS1</accession>
<dbReference type="EMBL" id="JABSTR010000005">
    <property type="protein sequence ID" value="KAH9371865.1"/>
    <property type="molecule type" value="Genomic_DNA"/>
</dbReference>
<sequence length="100" mass="11380">MATPPKLKFLVIHHCVFGGITLDTSGKATIHHSEVLVVPTGTDRKTARSVTLPERRRERPRKTFRKSSVRQQFQAGIVKWSRKPSPPPPLNHVCRSREFT</sequence>
<evidence type="ECO:0000256" key="1">
    <source>
        <dbReference type="SAM" id="MobiDB-lite"/>
    </source>
</evidence>
<dbReference type="AlphaFoldDB" id="A0A9J6GAS1"/>
<evidence type="ECO:0000313" key="3">
    <source>
        <dbReference type="Proteomes" id="UP000821853"/>
    </source>
</evidence>
<name>A0A9J6GAS1_HAELO</name>
<organism evidence="2 3">
    <name type="scientific">Haemaphysalis longicornis</name>
    <name type="common">Bush tick</name>
    <dbReference type="NCBI Taxonomy" id="44386"/>
    <lineage>
        <taxon>Eukaryota</taxon>
        <taxon>Metazoa</taxon>
        <taxon>Ecdysozoa</taxon>
        <taxon>Arthropoda</taxon>
        <taxon>Chelicerata</taxon>
        <taxon>Arachnida</taxon>
        <taxon>Acari</taxon>
        <taxon>Parasitiformes</taxon>
        <taxon>Ixodida</taxon>
        <taxon>Ixodoidea</taxon>
        <taxon>Ixodidae</taxon>
        <taxon>Haemaphysalinae</taxon>
        <taxon>Haemaphysalis</taxon>
    </lineage>
</organism>
<feature type="region of interest" description="Disordered" evidence="1">
    <location>
        <begin position="42"/>
        <end position="68"/>
    </location>
</feature>
<gene>
    <name evidence="2" type="ORF">HPB48_005896</name>
</gene>
<dbReference type="Proteomes" id="UP000821853">
    <property type="component" value="Chromosome 3"/>
</dbReference>
<protein>
    <submittedName>
        <fullName evidence="2">Uncharacterized protein</fullName>
    </submittedName>
</protein>
<evidence type="ECO:0000313" key="2">
    <source>
        <dbReference type="EMBL" id="KAH9371865.1"/>
    </source>
</evidence>
<comment type="caution">
    <text evidence="2">The sequence shown here is derived from an EMBL/GenBank/DDBJ whole genome shotgun (WGS) entry which is preliminary data.</text>
</comment>
<keyword evidence="3" id="KW-1185">Reference proteome</keyword>
<dbReference type="VEuPathDB" id="VectorBase:HLOH_047711"/>